<protein>
    <submittedName>
        <fullName evidence="2">Predicted protein</fullName>
    </submittedName>
</protein>
<name>D5ZNW9_STRV1</name>
<dbReference type="Proteomes" id="UP000003824">
    <property type="component" value="Unassembled WGS sequence"/>
</dbReference>
<dbReference type="EMBL" id="DS999641">
    <property type="protein sequence ID" value="EFE72250.2"/>
    <property type="molecule type" value="Genomic_DNA"/>
</dbReference>
<organism evidence="2 3">
    <name type="scientific">Streptomyces viridosporus (strain ATCC 14672 / DSM 40746 / JCM 4963 / KCTC 9882 / NRRL B-12104 / FH 1290)</name>
    <name type="common">Streptomyces ghanaensis</name>
    <dbReference type="NCBI Taxonomy" id="566461"/>
    <lineage>
        <taxon>Bacteria</taxon>
        <taxon>Bacillati</taxon>
        <taxon>Actinomycetota</taxon>
        <taxon>Actinomycetes</taxon>
        <taxon>Kitasatosporales</taxon>
        <taxon>Streptomycetaceae</taxon>
        <taxon>Streptomyces</taxon>
    </lineage>
</organism>
<dbReference type="AlphaFoldDB" id="D5ZNW9"/>
<evidence type="ECO:0000313" key="2">
    <source>
        <dbReference type="EMBL" id="EFE72250.2"/>
    </source>
</evidence>
<gene>
    <name evidence="2" type="ORF">SSFG_07485</name>
</gene>
<accession>D5ZNW9</accession>
<evidence type="ECO:0000256" key="1">
    <source>
        <dbReference type="SAM" id="MobiDB-lite"/>
    </source>
</evidence>
<reference evidence="3" key="1">
    <citation type="submission" date="2008-12" db="EMBL/GenBank/DDBJ databases">
        <title>Annotation of Streptomyces ghanaensis ATCC 14672.</title>
        <authorList>
            <consortium name="The Broad Institute Genome Sequencing Platform"/>
            <consortium name="Broad Institute Microbial Sequencing Center"/>
            <person name="Fischbach M."/>
            <person name="Ward D."/>
            <person name="Young S."/>
            <person name="Kodira C.D."/>
            <person name="Zeng Q."/>
            <person name="Koehrsen M."/>
            <person name="Godfrey P."/>
            <person name="Alvarado L."/>
            <person name="Berlin A.M."/>
            <person name="Borenstein D."/>
            <person name="Chen Z."/>
            <person name="Engels R."/>
            <person name="Freedman E."/>
            <person name="Gellesch M."/>
            <person name="Goldberg J."/>
            <person name="Griggs A."/>
            <person name="Gujja S."/>
            <person name="Heiman D.I."/>
            <person name="Hepburn T.A."/>
            <person name="Howarth C."/>
            <person name="Jen D."/>
            <person name="Larson L."/>
            <person name="Lewis B."/>
            <person name="Mehta T."/>
            <person name="Park D."/>
            <person name="Pearson M."/>
            <person name="Roberts A."/>
            <person name="Saif S."/>
            <person name="Shea T.D."/>
            <person name="Shenoy N."/>
            <person name="Sisk P."/>
            <person name="Stolte C."/>
            <person name="Sykes S.N."/>
            <person name="Walk T."/>
            <person name="White J."/>
            <person name="Yandava C."/>
            <person name="Straight P."/>
            <person name="Clardy J."/>
            <person name="Hung D."/>
            <person name="Kolter R."/>
            <person name="Mekalanos J."/>
            <person name="Walker S."/>
            <person name="Walsh C.T."/>
            <person name="Wieland B.L.C."/>
            <person name="Ilzarbe M."/>
            <person name="Galagan J."/>
            <person name="Nusbaum C."/>
            <person name="Birren B."/>
        </authorList>
    </citation>
    <scope>NUCLEOTIDE SEQUENCE [LARGE SCALE GENOMIC DNA]</scope>
    <source>
        <strain evidence="3">ATCC 14672 / DSM 40746 / JCM 4963 / KCTC 9882 / NRRL B-12104 / FH 1290</strain>
    </source>
</reference>
<evidence type="ECO:0000313" key="3">
    <source>
        <dbReference type="Proteomes" id="UP000003824"/>
    </source>
</evidence>
<feature type="region of interest" description="Disordered" evidence="1">
    <location>
        <begin position="1"/>
        <end position="42"/>
    </location>
</feature>
<sequence length="80" mass="8346">MQQEVRPSAEGVQQDIAQASETASADCPLPVSPGDSTRTWPVCGPVGDEARVGVQDGFAYAWVNRGPSATRSFGVGVRIA</sequence>
<proteinExistence type="predicted"/>